<dbReference type="GO" id="GO:0003676">
    <property type="term" value="F:nucleic acid binding"/>
    <property type="evidence" value="ECO:0007669"/>
    <property type="project" value="InterPro"/>
</dbReference>
<feature type="domain" description="Tc1-like transposase DDE" evidence="1">
    <location>
        <begin position="28"/>
        <end position="82"/>
    </location>
</feature>
<accession>A0A6A5SH94</accession>
<gene>
    <name evidence="2" type="ORF">EJ02DRAFT_497764</name>
</gene>
<sequence length="90" mass="10202">GVDGYRHRKGALKKVAPWINSLKSQGVACYLLKDGAPPHKSRIANNYLQVQKVEKMVWPGHSPDVNASKHAWPWLRRHVTRQFSSSCTPQ</sequence>
<dbReference type="EMBL" id="ML976086">
    <property type="protein sequence ID" value="KAF1939232.1"/>
    <property type="molecule type" value="Genomic_DNA"/>
</dbReference>
<dbReference type="InterPro" id="IPR038717">
    <property type="entry name" value="Tc1-like_DDE_dom"/>
</dbReference>
<evidence type="ECO:0000313" key="3">
    <source>
        <dbReference type="Proteomes" id="UP000800038"/>
    </source>
</evidence>
<feature type="non-terminal residue" evidence="2">
    <location>
        <position position="1"/>
    </location>
</feature>
<dbReference type="OrthoDB" id="3774633at2759"/>
<dbReference type="Proteomes" id="UP000800038">
    <property type="component" value="Unassembled WGS sequence"/>
</dbReference>
<dbReference type="InterPro" id="IPR036397">
    <property type="entry name" value="RNaseH_sf"/>
</dbReference>
<protein>
    <recommendedName>
        <fullName evidence="1">Tc1-like transposase DDE domain-containing protein</fullName>
    </recommendedName>
</protein>
<dbReference type="Gene3D" id="3.30.420.10">
    <property type="entry name" value="Ribonuclease H-like superfamily/Ribonuclease H"/>
    <property type="match status" value="1"/>
</dbReference>
<proteinExistence type="predicted"/>
<dbReference type="Pfam" id="PF13358">
    <property type="entry name" value="DDE_3"/>
    <property type="match status" value="1"/>
</dbReference>
<organism evidence="2 3">
    <name type="scientific">Clathrospora elynae</name>
    <dbReference type="NCBI Taxonomy" id="706981"/>
    <lineage>
        <taxon>Eukaryota</taxon>
        <taxon>Fungi</taxon>
        <taxon>Dikarya</taxon>
        <taxon>Ascomycota</taxon>
        <taxon>Pezizomycotina</taxon>
        <taxon>Dothideomycetes</taxon>
        <taxon>Pleosporomycetidae</taxon>
        <taxon>Pleosporales</taxon>
        <taxon>Diademaceae</taxon>
        <taxon>Clathrospora</taxon>
    </lineage>
</organism>
<evidence type="ECO:0000259" key="1">
    <source>
        <dbReference type="Pfam" id="PF13358"/>
    </source>
</evidence>
<name>A0A6A5SH94_9PLEO</name>
<dbReference type="AlphaFoldDB" id="A0A6A5SH94"/>
<reference evidence="2" key="1">
    <citation type="journal article" date="2020" name="Stud. Mycol.">
        <title>101 Dothideomycetes genomes: a test case for predicting lifestyles and emergence of pathogens.</title>
        <authorList>
            <person name="Haridas S."/>
            <person name="Albert R."/>
            <person name="Binder M."/>
            <person name="Bloem J."/>
            <person name="Labutti K."/>
            <person name="Salamov A."/>
            <person name="Andreopoulos B."/>
            <person name="Baker S."/>
            <person name="Barry K."/>
            <person name="Bills G."/>
            <person name="Bluhm B."/>
            <person name="Cannon C."/>
            <person name="Castanera R."/>
            <person name="Culley D."/>
            <person name="Daum C."/>
            <person name="Ezra D."/>
            <person name="Gonzalez J."/>
            <person name="Henrissat B."/>
            <person name="Kuo A."/>
            <person name="Liang C."/>
            <person name="Lipzen A."/>
            <person name="Lutzoni F."/>
            <person name="Magnuson J."/>
            <person name="Mondo S."/>
            <person name="Nolan M."/>
            <person name="Ohm R."/>
            <person name="Pangilinan J."/>
            <person name="Park H.-J."/>
            <person name="Ramirez L."/>
            <person name="Alfaro M."/>
            <person name="Sun H."/>
            <person name="Tritt A."/>
            <person name="Yoshinaga Y."/>
            <person name="Zwiers L.-H."/>
            <person name="Turgeon B."/>
            <person name="Goodwin S."/>
            <person name="Spatafora J."/>
            <person name="Crous P."/>
            <person name="Grigoriev I."/>
        </authorList>
    </citation>
    <scope>NUCLEOTIDE SEQUENCE</scope>
    <source>
        <strain evidence="2">CBS 161.51</strain>
    </source>
</reference>
<evidence type="ECO:0000313" key="2">
    <source>
        <dbReference type="EMBL" id="KAF1939232.1"/>
    </source>
</evidence>
<keyword evidence="3" id="KW-1185">Reference proteome</keyword>